<keyword evidence="4" id="KW-1185">Reference proteome</keyword>
<proteinExistence type="predicted"/>
<keyword evidence="2" id="KW-0812">Transmembrane</keyword>
<evidence type="ECO:0000313" key="4">
    <source>
        <dbReference type="Proteomes" id="UP000815325"/>
    </source>
</evidence>
<comment type="caution">
    <text evidence="3">The sequence shown here is derived from an EMBL/GenBank/DDBJ whole genome shotgun (WGS) entry which is preliminary data.</text>
</comment>
<protein>
    <submittedName>
        <fullName evidence="3">Uncharacterized protein</fullName>
    </submittedName>
</protein>
<gene>
    <name evidence="3" type="ORF">DUNSADRAFT_17434</name>
</gene>
<dbReference type="Proteomes" id="UP000815325">
    <property type="component" value="Unassembled WGS sequence"/>
</dbReference>
<feature type="region of interest" description="Disordered" evidence="1">
    <location>
        <begin position="158"/>
        <end position="190"/>
    </location>
</feature>
<accession>A0ABQ7H033</accession>
<organism evidence="3 4">
    <name type="scientific">Dunaliella salina</name>
    <name type="common">Green alga</name>
    <name type="synonym">Protococcus salinus</name>
    <dbReference type="NCBI Taxonomy" id="3046"/>
    <lineage>
        <taxon>Eukaryota</taxon>
        <taxon>Viridiplantae</taxon>
        <taxon>Chlorophyta</taxon>
        <taxon>core chlorophytes</taxon>
        <taxon>Chlorophyceae</taxon>
        <taxon>CS clade</taxon>
        <taxon>Chlamydomonadales</taxon>
        <taxon>Dunaliellaceae</taxon>
        <taxon>Dunaliella</taxon>
    </lineage>
</organism>
<reference evidence="3" key="1">
    <citation type="submission" date="2017-08" db="EMBL/GenBank/DDBJ databases">
        <authorList>
            <person name="Polle J.E."/>
            <person name="Barry K."/>
            <person name="Cushman J."/>
            <person name="Schmutz J."/>
            <person name="Tran D."/>
            <person name="Hathwaick L.T."/>
            <person name="Yim W.C."/>
            <person name="Jenkins J."/>
            <person name="Mckie-Krisberg Z.M."/>
            <person name="Prochnik S."/>
            <person name="Lindquist E."/>
            <person name="Dockter R.B."/>
            <person name="Adam C."/>
            <person name="Molina H."/>
            <person name="Bunkerborg J."/>
            <person name="Jin E."/>
            <person name="Buchheim M."/>
            <person name="Magnuson J."/>
        </authorList>
    </citation>
    <scope>NUCLEOTIDE SEQUENCE</scope>
    <source>
        <strain evidence="3">CCAP 19/18</strain>
    </source>
</reference>
<keyword evidence="2" id="KW-0472">Membrane</keyword>
<sequence>MQTLPRPNIILDSSARIRLSRCCQARPGRRRPRALVVANVKQQRQQSSTNNKDNNQERMNSIKQLWQQAEWDLDFYHYGPKWIRPPILIAAGISFIIVCNIAAKEGLETTAIAAAPVAVAWFLAFYVVPKQFRVFAQKYLRTHPEAWDKALQEALQEQQQNLQRQQEQDKPLQSTLGGQSLQQQEQSKQQ</sequence>
<dbReference type="EMBL" id="MU069520">
    <property type="protein sequence ID" value="KAF5840217.1"/>
    <property type="molecule type" value="Genomic_DNA"/>
</dbReference>
<keyword evidence="2" id="KW-1133">Transmembrane helix</keyword>
<evidence type="ECO:0000313" key="3">
    <source>
        <dbReference type="EMBL" id="KAF5840217.1"/>
    </source>
</evidence>
<name>A0ABQ7H033_DUNSA</name>
<evidence type="ECO:0000256" key="2">
    <source>
        <dbReference type="SAM" id="Phobius"/>
    </source>
</evidence>
<feature type="transmembrane region" description="Helical" evidence="2">
    <location>
        <begin position="86"/>
        <end position="103"/>
    </location>
</feature>
<evidence type="ECO:0000256" key="1">
    <source>
        <dbReference type="SAM" id="MobiDB-lite"/>
    </source>
</evidence>
<feature type="compositionally biased region" description="Low complexity" evidence="1">
    <location>
        <begin position="172"/>
        <end position="190"/>
    </location>
</feature>
<feature type="transmembrane region" description="Helical" evidence="2">
    <location>
        <begin position="109"/>
        <end position="128"/>
    </location>
</feature>